<reference evidence="1" key="1">
    <citation type="submission" date="2022-08" db="UniProtKB">
        <authorList>
            <consortium name="EnsemblMetazoa"/>
        </authorList>
    </citation>
    <scope>IDENTIFICATION</scope>
    <source>
        <strain evidence="1">Israel</strain>
    </source>
</reference>
<name>A0A1B0GPE9_PHLPP</name>
<accession>A0A1B0GPE9</accession>
<dbReference type="VEuPathDB" id="VectorBase:PPAPM1_004080"/>
<dbReference type="Proteomes" id="UP000092462">
    <property type="component" value="Unassembled WGS sequence"/>
</dbReference>
<organism evidence="1 2">
    <name type="scientific">Phlebotomus papatasi</name>
    <name type="common">Sandfly</name>
    <dbReference type="NCBI Taxonomy" id="29031"/>
    <lineage>
        <taxon>Eukaryota</taxon>
        <taxon>Metazoa</taxon>
        <taxon>Ecdysozoa</taxon>
        <taxon>Arthropoda</taxon>
        <taxon>Hexapoda</taxon>
        <taxon>Insecta</taxon>
        <taxon>Pterygota</taxon>
        <taxon>Neoptera</taxon>
        <taxon>Endopterygota</taxon>
        <taxon>Diptera</taxon>
        <taxon>Nematocera</taxon>
        <taxon>Psychodoidea</taxon>
        <taxon>Psychodidae</taxon>
        <taxon>Phlebotomus</taxon>
        <taxon>Phlebotomus</taxon>
    </lineage>
</organism>
<protein>
    <submittedName>
        <fullName evidence="1">Uncharacterized protein</fullName>
    </submittedName>
</protein>
<proteinExistence type="predicted"/>
<dbReference type="AlphaFoldDB" id="A0A1B0GPE9"/>
<dbReference type="EnsemblMetazoa" id="PPAI007118-RA">
    <property type="protein sequence ID" value="PPAI007118-PA"/>
    <property type="gene ID" value="PPAI007118"/>
</dbReference>
<dbReference type="PROSITE" id="PS51257">
    <property type="entry name" value="PROKAR_LIPOPROTEIN"/>
    <property type="match status" value="1"/>
</dbReference>
<evidence type="ECO:0000313" key="1">
    <source>
        <dbReference type="EnsemblMetazoa" id="PPAI007118-PA"/>
    </source>
</evidence>
<dbReference type="EMBL" id="AJVK01059602">
    <property type="status" value="NOT_ANNOTATED_CDS"/>
    <property type="molecule type" value="Genomic_DNA"/>
</dbReference>
<evidence type="ECO:0000313" key="2">
    <source>
        <dbReference type="Proteomes" id="UP000092462"/>
    </source>
</evidence>
<dbReference type="VEuPathDB" id="VectorBase:PPAI007118"/>
<keyword evidence="2" id="KW-1185">Reference proteome</keyword>
<sequence length="180" mass="19577">MGRKYKQRMIPEQDRRICGSICLCQLTIVLSCVAIVYLSVAIYMPSYNTHLWAVCCGGSCAILKDDICSISSDCGVNLWTEPTGPGQAPFTTARPGTIVCHCGVDGLAHDGFWLKARLKSSGQIKDKNGIFCNEFEGEALSGCVTSNRHPHVYSSPVFLLITTPTNSPHTLNLFDINGAF</sequence>